<gene>
    <name evidence="7" type="ORF">CLOLEP_00334</name>
</gene>
<accession>A7VP57</accession>
<name>A7VP57_9FIRM</name>
<evidence type="ECO:0000256" key="2">
    <source>
        <dbReference type="ARBA" id="ARBA00022475"/>
    </source>
</evidence>
<feature type="transmembrane region" description="Helical" evidence="6">
    <location>
        <begin position="111"/>
        <end position="133"/>
    </location>
</feature>
<reference evidence="7 8" key="1">
    <citation type="submission" date="2007-08" db="EMBL/GenBank/DDBJ databases">
        <title>Draft genome sequence of Clostridium leptum (DSM 753).</title>
        <authorList>
            <person name="Sudarsanam P."/>
            <person name="Ley R."/>
            <person name="Guruge J."/>
            <person name="Turnbaugh P.J."/>
            <person name="Mahowald M."/>
            <person name="Liep D."/>
            <person name="Gordon J."/>
        </authorList>
    </citation>
    <scope>NUCLEOTIDE SEQUENCE [LARGE SCALE GENOMIC DNA]</scope>
    <source>
        <strain evidence="7 8">DSM 753</strain>
    </source>
</reference>
<proteinExistence type="predicted"/>
<evidence type="ECO:0000256" key="4">
    <source>
        <dbReference type="ARBA" id="ARBA00022989"/>
    </source>
</evidence>
<dbReference type="PANTHER" id="PTHR43823">
    <property type="entry name" value="SPORULATION PROTEIN YKVU"/>
    <property type="match status" value="1"/>
</dbReference>
<dbReference type="eggNOG" id="COG0534">
    <property type="taxonomic scope" value="Bacteria"/>
</dbReference>
<feature type="transmembrane region" description="Helical" evidence="6">
    <location>
        <begin position="82"/>
        <end position="105"/>
    </location>
</feature>
<dbReference type="EMBL" id="ABCB02000011">
    <property type="protein sequence ID" value="EDO62938.1"/>
    <property type="molecule type" value="Genomic_DNA"/>
</dbReference>
<dbReference type="GO" id="GO:0005886">
    <property type="term" value="C:plasma membrane"/>
    <property type="evidence" value="ECO:0007669"/>
    <property type="project" value="UniProtKB-SubCell"/>
</dbReference>
<feature type="transmembrane region" description="Helical" evidence="6">
    <location>
        <begin position="7"/>
        <end position="29"/>
    </location>
</feature>
<organism evidence="7 8">
    <name type="scientific">[Clostridium] leptum DSM 753</name>
    <dbReference type="NCBI Taxonomy" id="428125"/>
    <lineage>
        <taxon>Bacteria</taxon>
        <taxon>Bacillati</taxon>
        <taxon>Bacillota</taxon>
        <taxon>Clostridia</taxon>
        <taxon>Eubacteriales</taxon>
        <taxon>Oscillospiraceae</taxon>
        <taxon>Oscillospiraceae incertae sedis</taxon>
    </lineage>
</organism>
<comment type="subcellular location">
    <subcellularLocation>
        <location evidence="1">Cell membrane</location>
        <topology evidence="1">Multi-pass membrane protein</topology>
    </subcellularLocation>
</comment>
<evidence type="ECO:0008006" key="9">
    <source>
        <dbReference type="Google" id="ProtNLM"/>
    </source>
</evidence>
<protein>
    <recommendedName>
        <fullName evidence="9">MATE domain protein</fullName>
    </recommendedName>
</protein>
<keyword evidence="5 6" id="KW-0472">Membrane</keyword>
<dbReference type="HOGENOM" id="CLU_1812420_0_0_9"/>
<evidence type="ECO:0000256" key="5">
    <source>
        <dbReference type="ARBA" id="ARBA00023136"/>
    </source>
</evidence>
<reference evidence="7 8" key="2">
    <citation type="submission" date="2007-08" db="EMBL/GenBank/DDBJ databases">
        <authorList>
            <person name="Fulton L."/>
            <person name="Clifton S."/>
            <person name="Fulton B."/>
            <person name="Xu J."/>
            <person name="Minx P."/>
            <person name="Pepin K.H."/>
            <person name="Johnson M."/>
            <person name="Thiruvilangam P."/>
            <person name="Bhonagiri V."/>
            <person name="Nash W.E."/>
            <person name="Wang C."/>
            <person name="Mardis E.R."/>
            <person name="Wilson R.K."/>
        </authorList>
    </citation>
    <scope>NUCLEOTIDE SEQUENCE [LARGE SCALE GENOMIC DNA]</scope>
    <source>
        <strain evidence="7 8">DSM 753</strain>
    </source>
</reference>
<dbReference type="AlphaFoldDB" id="A7VP57"/>
<evidence type="ECO:0000313" key="8">
    <source>
        <dbReference type="Proteomes" id="UP000003490"/>
    </source>
</evidence>
<evidence type="ECO:0000313" key="7">
    <source>
        <dbReference type="EMBL" id="EDO62938.1"/>
    </source>
</evidence>
<keyword evidence="4 6" id="KW-1133">Transmembrane helix</keyword>
<feature type="transmembrane region" description="Helical" evidence="6">
    <location>
        <begin position="55"/>
        <end position="75"/>
    </location>
</feature>
<sequence>MRHVKQIFHYGVITAVAFGLLFLGIGWFFSQPIVGIFNQENNLEMERLASQGLPLYFLAFPMMGVNILASSYLASLSKGGPAFVLSVLRGAAAVIPAVLLLSRLFGITGVWLAVPCAEALTFLVFLAMLPFCFRRPQKGSGA</sequence>
<evidence type="ECO:0000256" key="3">
    <source>
        <dbReference type="ARBA" id="ARBA00022692"/>
    </source>
</evidence>
<dbReference type="InterPro" id="IPR051327">
    <property type="entry name" value="MATE_MepA_subfamily"/>
</dbReference>
<dbReference type="GO" id="GO:0015297">
    <property type="term" value="F:antiporter activity"/>
    <property type="evidence" value="ECO:0007669"/>
    <property type="project" value="InterPro"/>
</dbReference>
<dbReference type="Proteomes" id="UP000003490">
    <property type="component" value="Unassembled WGS sequence"/>
</dbReference>
<evidence type="ECO:0000256" key="6">
    <source>
        <dbReference type="SAM" id="Phobius"/>
    </source>
</evidence>
<dbReference type="InterPro" id="IPR002528">
    <property type="entry name" value="MATE_fam"/>
</dbReference>
<dbReference type="Pfam" id="PF01554">
    <property type="entry name" value="MatE"/>
    <property type="match status" value="1"/>
</dbReference>
<dbReference type="GO" id="GO:0042910">
    <property type="term" value="F:xenobiotic transmembrane transporter activity"/>
    <property type="evidence" value="ECO:0007669"/>
    <property type="project" value="InterPro"/>
</dbReference>
<keyword evidence="3 6" id="KW-0812">Transmembrane</keyword>
<comment type="caution">
    <text evidence="7">The sequence shown here is derived from an EMBL/GenBank/DDBJ whole genome shotgun (WGS) entry which is preliminary data.</text>
</comment>
<keyword evidence="2" id="KW-1003">Cell membrane</keyword>
<dbReference type="PANTHER" id="PTHR43823:SF3">
    <property type="entry name" value="MULTIDRUG EXPORT PROTEIN MEPA"/>
    <property type="match status" value="1"/>
</dbReference>
<evidence type="ECO:0000256" key="1">
    <source>
        <dbReference type="ARBA" id="ARBA00004651"/>
    </source>
</evidence>